<accession>A0AAD7CYM7</accession>
<evidence type="ECO:0008006" key="3">
    <source>
        <dbReference type="Google" id="ProtNLM"/>
    </source>
</evidence>
<evidence type="ECO:0000313" key="2">
    <source>
        <dbReference type="Proteomes" id="UP001221757"/>
    </source>
</evidence>
<gene>
    <name evidence="1" type="ORF">B0H17DRAFT_1209351</name>
</gene>
<sequence>MVSVPLELQERILDCLHEDILTLKLCSFVCGAWRPTIKVHLFRKFRVLYDADATLLDFSYCSRFALEVLHLADYIHEVEIQDGCGVLTDLPITDDGTLEAPALCTILDHTRSLQIFSISAFSGGSFGRVRAWRSILENVRASLSSALDRSLDSLTHLFFHGFSFALADLDIFRGKQHLEYVGLEHTSFDHDDDEALPSPIPTDSSQVGRLHTLTFYFIFSDPSNGALVTAMSAVLADVSHIVNLRLGGIINASVLEALPLSWLTNLTHLGLELTNLNPTHPASPLSPAFAAKVPAFHALRTLELSLNIYPSADPHDLSGLEIILAKLFPPHRLDSIVTTVAAHGPPVYCAAVRRHYDFCRTRADVVKVRWEDGKRDYLQDVFPDLFTAGTMEVGNFRRLKWFSW</sequence>
<organism evidence="1 2">
    <name type="scientific">Mycena rosella</name>
    <name type="common">Pink bonnet</name>
    <name type="synonym">Agaricus rosellus</name>
    <dbReference type="NCBI Taxonomy" id="1033263"/>
    <lineage>
        <taxon>Eukaryota</taxon>
        <taxon>Fungi</taxon>
        <taxon>Dikarya</taxon>
        <taxon>Basidiomycota</taxon>
        <taxon>Agaricomycotina</taxon>
        <taxon>Agaricomycetes</taxon>
        <taxon>Agaricomycetidae</taxon>
        <taxon>Agaricales</taxon>
        <taxon>Marasmiineae</taxon>
        <taxon>Mycenaceae</taxon>
        <taxon>Mycena</taxon>
    </lineage>
</organism>
<dbReference type="Proteomes" id="UP001221757">
    <property type="component" value="Unassembled WGS sequence"/>
</dbReference>
<protein>
    <recommendedName>
        <fullName evidence="3">F-box domain-containing protein</fullName>
    </recommendedName>
</protein>
<reference evidence="1" key="1">
    <citation type="submission" date="2023-03" db="EMBL/GenBank/DDBJ databases">
        <title>Massive genome expansion in bonnet fungi (Mycena s.s.) driven by repeated elements and novel gene families across ecological guilds.</title>
        <authorList>
            <consortium name="Lawrence Berkeley National Laboratory"/>
            <person name="Harder C.B."/>
            <person name="Miyauchi S."/>
            <person name="Viragh M."/>
            <person name="Kuo A."/>
            <person name="Thoen E."/>
            <person name="Andreopoulos B."/>
            <person name="Lu D."/>
            <person name="Skrede I."/>
            <person name="Drula E."/>
            <person name="Henrissat B."/>
            <person name="Morin E."/>
            <person name="Kohler A."/>
            <person name="Barry K."/>
            <person name="LaButti K."/>
            <person name="Morin E."/>
            <person name="Salamov A."/>
            <person name="Lipzen A."/>
            <person name="Mereny Z."/>
            <person name="Hegedus B."/>
            <person name="Baldrian P."/>
            <person name="Stursova M."/>
            <person name="Weitz H."/>
            <person name="Taylor A."/>
            <person name="Grigoriev I.V."/>
            <person name="Nagy L.G."/>
            <person name="Martin F."/>
            <person name="Kauserud H."/>
        </authorList>
    </citation>
    <scope>NUCLEOTIDE SEQUENCE</scope>
    <source>
        <strain evidence="1">CBHHK067</strain>
    </source>
</reference>
<dbReference type="EMBL" id="JARKIE010000181">
    <property type="protein sequence ID" value="KAJ7670355.1"/>
    <property type="molecule type" value="Genomic_DNA"/>
</dbReference>
<dbReference type="Gene3D" id="3.80.10.10">
    <property type="entry name" value="Ribonuclease Inhibitor"/>
    <property type="match status" value="1"/>
</dbReference>
<name>A0AAD7CYM7_MYCRO</name>
<dbReference type="SUPFAM" id="SSF52047">
    <property type="entry name" value="RNI-like"/>
    <property type="match status" value="1"/>
</dbReference>
<comment type="caution">
    <text evidence="1">The sequence shown here is derived from an EMBL/GenBank/DDBJ whole genome shotgun (WGS) entry which is preliminary data.</text>
</comment>
<dbReference type="InterPro" id="IPR032675">
    <property type="entry name" value="LRR_dom_sf"/>
</dbReference>
<evidence type="ECO:0000313" key="1">
    <source>
        <dbReference type="EMBL" id="KAJ7670355.1"/>
    </source>
</evidence>
<dbReference type="AlphaFoldDB" id="A0AAD7CYM7"/>
<proteinExistence type="predicted"/>
<keyword evidence="2" id="KW-1185">Reference proteome</keyword>